<evidence type="ECO:0000313" key="4">
    <source>
        <dbReference type="EMBL" id="KAF5460186.1"/>
    </source>
</evidence>
<dbReference type="AlphaFoldDB" id="A0A833TI02"/>
<dbReference type="PANTHER" id="PTHR24186">
    <property type="entry name" value="PROTEIN PHOSPHATASE 1 REGULATORY SUBUNIT"/>
    <property type="match status" value="1"/>
</dbReference>
<dbReference type="PROSITE" id="PS50088">
    <property type="entry name" value="ANK_REPEAT"/>
    <property type="match status" value="1"/>
</dbReference>
<dbReference type="PROSITE" id="PS50297">
    <property type="entry name" value="ANK_REP_REGION"/>
    <property type="match status" value="1"/>
</dbReference>
<accession>A0A833TI02</accession>
<dbReference type="EMBL" id="LIHL02000009">
    <property type="protein sequence ID" value="KAF5460186.1"/>
    <property type="molecule type" value="Genomic_DNA"/>
</dbReference>
<keyword evidence="2 3" id="KW-0040">ANK repeat</keyword>
<dbReference type="SUPFAM" id="SSF48403">
    <property type="entry name" value="Ankyrin repeat"/>
    <property type="match status" value="1"/>
</dbReference>
<keyword evidence="1" id="KW-0677">Repeat</keyword>
<dbReference type="PANTHER" id="PTHR24186:SF36">
    <property type="entry name" value="SERINE_THREONINE-PROTEIN PHOSPHATASE 6 REGULATORY ANKYRIN REPEAT SUBUNIT A-LIKE"/>
    <property type="match status" value="1"/>
</dbReference>
<dbReference type="InterPro" id="IPR036770">
    <property type="entry name" value="Ankyrin_rpt-contain_sf"/>
</dbReference>
<sequence>MKDKEGRTPVHIAAHRANKQLMKMIIDRCPDCCELVDNRGWNALHFAVEGNWPDSVVGVILENSSFSNLLNEKDDEGNTPLHHQYSRCFEKAKKNLMDHPRVDKMAFNKNNHNAYQVTLTSAKLSAIEVTSQSIFSLSSHQNGTLIISYTFIGKCKSRKVHAFHLFLLVLKLRYRISTLFSG</sequence>
<dbReference type="Proteomes" id="UP000619265">
    <property type="component" value="Unassembled WGS sequence"/>
</dbReference>
<evidence type="ECO:0000256" key="2">
    <source>
        <dbReference type="ARBA" id="ARBA00023043"/>
    </source>
</evidence>
<evidence type="ECO:0000256" key="1">
    <source>
        <dbReference type="ARBA" id="ARBA00022737"/>
    </source>
</evidence>
<dbReference type="SMART" id="SM00248">
    <property type="entry name" value="ANK"/>
    <property type="match status" value="2"/>
</dbReference>
<dbReference type="Pfam" id="PF12796">
    <property type="entry name" value="Ank_2"/>
    <property type="match status" value="1"/>
</dbReference>
<protein>
    <submittedName>
        <fullName evidence="4">Uncharacterized protein</fullName>
    </submittedName>
</protein>
<organism evidence="4 5">
    <name type="scientific">Juglans regia</name>
    <name type="common">English walnut</name>
    <dbReference type="NCBI Taxonomy" id="51240"/>
    <lineage>
        <taxon>Eukaryota</taxon>
        <taxon>Viridiplantae</taxon>
        <taxon>Streptophyta</taxon>
        <taxon>Embryophyta</taxon>
        <taxon>Tracheophyta</taxon>
        <taxon>Spermatophyta</taxon>
        <taxon>Magnoliopsida</taxon>
        <taxon>eudicotyledons</taxon>
        <taxon>Gunneridae</taxon>
        <taxon>Pentapetalae</taxon>
        <taxon>rosids</taxon>
        <taxon>fabids</taxon>
        <taxon>Fagales</taxon>
        <taxon>Juglandaceae</taxon>
        <taxon>Juglans</taxon>
    </lineage>
</organism>
<dbReference type="Gramene" id="Jr09_06250_p1">
    <property type="protein sequence ID" value="cds.Jr09_06250_p1"/>
    <property type="gene ID" value="Jr09_06250"/>
</dbReference>
<evidence type="ECO:0000313" key="5">
    <source>
        <dbReference type="Proteomes" id="UP000619265"/>
    </source>
</evidence>
<comment type="caution">
    <text evidence="4">The sequence shown here is derived from an EMBL/GenBank/DDBJ whole genome shotgun (WGS) entry which is preliminary data.</text>
</comment>
<name>A0A833TI02_JUGRE</name>
<dbReference type="InterPro" id="IPR002110">
    <property type="entry name" value="Ankyrin_rpt"/>
</dbReference>
<reference evidence="4" key="2">
    <citation type="submission" date="2020-03" db="EMBL/GenBank/DDBJ databases">
        <title>Walnut 2.0.</title>
        <authorList>
            <person name="Marrano A."/>
            <person name="Britton M."/>
            <person name="Zimin A.V."/>
            <person name="Zaini P.A."/>
            <person name="Workman R."/>
            <person name="Puiu D."/>
            <person name="Bianco L."/>
            <person name="Allen B.J."/>
            <person name="Troggio M."/>
            <person name="Leslie C.A."/>
            <person name="Timp W."/>
            <person name="Dendekar A."/>
            <person name="Salzberg S.L."/>
            <person name="Neale D.B."/>
        </authorList>
    </citation>
    <scope>NUCLEOTIDE SEQUENCE</scope>
    <source>
        <tissue evidence="4">Leaves</tissue>
    </source>
</reference>
<proteinExistence type="predicted"/>
<gene>
    <name evidence="4" type="ORF">F2P56_020072</name>
</gene>
<feature type="repeat" description="ANK" evidence="3">
    <location>
        <begin position="5"/>
        <end position="28"/>
    </location>
</feature>
<dbReference type="Gene3D" id="1.25.40.20">
    <property type="entry name" value="Ankyrin repeat-containing domain"/>
    <property type="match status" value="1"/>
</dbReference>
<reference evidence="4" key="1">
    <citation type="submission" date="2015-10" db="EMBL/GenBank/DDBJ databases">
        <authorList>
            <person name="Martinez-Garcia P.J."/>
            <person name="Crepeau M.W."/>
            <person name="Puiu D."/>
            <person name="Gonzalez-Ibeas D."/>
            <person name="Whalen J."/>
            <person name="Stevens K."/>
            <person name="Paul R."/>
            <person name="Butterfield T."/>
            <person name="Britton M."/>
            <person name="Reagan R."/>
            <person name="Chakraborty S."/>
            <person name="Walawage S.L."/>
            <person name="Vasquez-Gross H.A."/>
            <person name="Cardeno C."/>
            <person name="Famula R."/>
            <person name="Pratt K."/>
            <person name="Kuruganti S."/>
            <person name="Aradhya M.K."/>
            <person name="Leslie C.A."/>
            <person name="Dandekar A.M."/>
            <person name="Salzberg S.L."/>
            <person name="Wegrzyn J.L."/>
            <person name="Langley C.H."/>
            <person name="Neale D.B."/>
        </authorList>
    </citation>
    <scope>NUCLEOTIDE SEQUENCE</scope>
    <source>
        <tissue evidence="4">Leaves</tissue>
    </source>
</reference>
<evidence type="ECO:0000256" key="3">
    <source>
        <dbReference type="PROSITE-ProRule" id="PRU00023"/>
    </source>
</evidence>